<keyword evidence="2" id="KW-1185">Reference proteome</keyword>
<name>A0ABX2CK42_9BRAD</name>
<organism evidence="1 2">
    <name type="scientific">Bradyrhizobium aeschynomenes</name>
    <dbReference type="NCBI Taxonomy" id="2734909"/>
    <lineage>
        <taxon>Bacteria</taxon>
        <taxon>Pseudomonadati</taxon>
        <taxon>Pseudomonadota</taxon>
        <taxon>Alphaproteobacteria</taxon>
        <taxon>Hyphomicrobiales</taxon>
        <taxon>Nitrobacteraceae</taxon>
        <taxon>Bradyrhizobium</taxon>
    </lineage>
</organism>
<dbReference type="EMBL" id="JABFDN010000011">
    <property type="protein sequence ID" value="NPU68528.1"/>
    <property type="molecule type" value="Genomic_DNA"/>
</dbReference>
<dbReference type="Proteomes" id="UP000886476">
    <property type="component" value="Unassembled WGS sequence"/>
</dbReference>
<evidence type="ECO:0000313" key="1">
    <source>
        <dbReference type="EMBL" id="NPU68528.1"/>
    </source>
</evidence>
<evidence type="ECO:0000313" key="2">
    <source>
        <dbReference type="Proteomes" id="UP000886476"/>
    </source>
</evidence>
<gene>
    <name evidence="1" type="ORF">HL667_26250</name>
</gene>
<accession>A0ABX2CK42</accession>
<protein>
    <submittedName>
        <fullName evidence="1">Uncharacterized protein</fullName>
    </submittedName>
</protein>
<dbReference type="RefSeq" id="WP_172113593.1">
    <property type="nucleotide sequence ID" value="NZ_JABFDM010000004.1"/>
</dbReference>
<reference evidence="1" key="1">
    <citation type="submission" date="2020-05" db="EMBL/GenBank/DDBJ databases">
        <title>Nod-independent and nitrogen-fixing Bradyrhizobium aeschynomene sp. nov. isolated from nodules of Aeschynomene indica.</title>
        <authorList>
            <person name="Zhang Z."/>
        </authorList>
    </citation>
    <scope>NUCLEOTIDE SEQUENCE</scope>
    <source>
        <strain evidence="1">83012</strain>
    </source>
</reference>
<sequence length="116" mass="12536">MSRSLSRTHPFGAGGAYVEIVSRPTFASFRHRPYCKGDAAHVSLAMIPNSKYDSNFETTMRGITAERAVELISDAGKRRFPLTLAALEAAPQGPQTSVQIVGATMADLQAAKRIEI</sequence>
<proteinExistence type="predicted"/>
<comment type="caution">
    <text evidence="1">The sequence shown here is derived from an EMBL/GenBank/DDBJ whole genome shotgun (WGS) entry which is preliminary data.</text>
</comment>